<dbReference type="Pfam" id="PF01408">
    <property type="entry name" value="GFO_IDH_MocA"/>
    <property type="match status" value="1"/>
</dbReference>
<dbReference type="AlphaFoldDB" id="X0TAP6"/>
<sequence>VCDADEDRLKGTGAAGNIPGAEEPLDLTGVEQYRDFDKMLSEAELDAVSITLPTYMHRDFTIKALERGLNVLCEKPMALNTQQCEEMIGAAEKNDKILQVGHCVRFWPEYAKTKEIIDSGKYGKVKAATFQRLSLTPTWSWNNWLMEDAKSGGALMDLHIHDSDFVQYVFGMPKAVYTRCANGPSGDYDHVVTQYLYDDNCIITAEGGWIMTPSFGFEMSFNIILEKGTIVFDCTREPAFKVCPPQGDAFTPEVEQGDGYLLEIAHFVKAVSGQKVPEIITPVQSLDSVKLTSAEKQSAQSGKEVAIE</sequence>
<accession>X0TAP6</accession>
<dbReference type="PANTHER" id="PTHR43377">
    <property type="entry name" value="BILIVERDIN REDUCTASE A"/>
    <property type="match status" value="1"/>
</dbReference>
<name>X0TAP6_9ZZZZ</name>
<dbReference type="PANTHER" id="PTHR43377:SF1">
    <property type="entry name" value="BILIVERDIN REDUCTASE A"/>
    <property type="match status" value="1"/>
</dbReference>
<dbReference type="EMBL" id="BARS01002444">
    <property type="protein sequence ID" value="GAF85267.1"/>
    <property type="molecule type" value="Genomic_DNA"/>
</dbReference>
<evidence type="ECO:0000313" key="4">
    <source>
        <dbReference type="EMBL" id="GAF85267.1"/>
    </source>
</evidence>
<feature type="domain" description="GFO/IDH/MocA-like oxidoreductase" evidence="3">
    <location>
        <begin position="110"/>
        <end position="231"/>
    </location>
</feature>
<feature type="domain" description="Gfo/Idh/MocA-like oxidoreductase N-terminal" evidence="2">
    <location>
        <begin position="26"/>
        <end position="102"/>
    </location>
</feature>
<evidence type="ECO:0000259" key="3">
    <source>
        <dbReference type="Pfam" id="PF22725"/>
    </source>
</evidence>
<evidence type="ECO:0008006" key="5">
    <source>
        <dbReference type="Google" id="ProtNLM"/>
    </source>
</evidence>
<protein>
    <recommendedName>
        <fullName evidence="5">Gfo/Idh/MocA-like oxidoreductase N-terminal domain-containing protein</fullName>
    </recommendedName>
</protein>
<dbReference type="GO" id="GO:0000166">
    <property type="term" value="F:nucleotide binding"/>
    <property type="evidence" value="ECO:0007669"/>
    <property type="project" value="InterPro"/>
</dbReference>
<feature type="region of interest" description="Disordered" evidence="1">
    <location>
        <begin position="1"/>
        <end position="21"/>
    </location>
</feature>
<comment type="caution">
    <text evidence="4">The sequence shown here is derived from an EMBL/GenBank/DDBJ whole genome shotgun (WGS) entry which is preliminary data.</text>
</comment>
<dbReference type="InterPro" id="IPR051450">
    <property type="entry name" value="Gfo/Idh/MocA_Oxidoreductases"/>
</dbReference>
<evidence type="ECO:0000256" key="1">
    <source>
        <dbReference type="SAM" id="MobiDB-lite"/>
    </source>
</evidence>
<organism evidence="4">
    <name type="scientific">marine sediment metagenome</name>
    <dbReference type="NCBI Taxonomy" id="412755"/>
    <lineage>
        <taxon>unclassified sequences</taxon>
        <taxon>metagenomes</taxon>
        <taxon>ecological metagenomes</taxon>
    </lineage>
</organism>
<dbReference type="InterPro" id="IPR036291">
    <property type="entry name" value="NAD(P)-bd_dom_sf"/>
</dbReference>
<dbReference type="InterPro" id="IPR000683">
    <property type="entry name" value="Gfo/Idh/MocA-like_OxRdtase_N"/>
</dbReference>
<dbReference type="Pfam" id="PF22725">
    <property type="entry name" value="GFO_IDH_MocA_C3"/>
    <property type="match status" value="1"/>
</dbReference>
<evidence type="ECO:0000259" key="2">
    <source>
        <dbReference type="Pfam" id="PF01408"/>
    </source>
</evidence>
<reference evidence="4" key="1">
    <citation type="journal article" date="2014" name="Front. Microbiol.">
        <title>High frequency of phylogenetically diverse reductive dehalogenase-homologous genes in deep subseafloor sedimentary metagenomes.</title>
        <authorList>
            <person name="Kawai M."/>
            <person name="Futagami T."/>
            <person name="Toyoda A."/>
            <person name="Takaki Y."/>
            <person name="Nishi S."/>
            <person name="Hori S."/>
            <person name="Arai W."/>
            <person name="Tsubouchi T."/>
            <person name="Morono Y."/>
            <person name="Uchiyama I."/>
            <person name="Ito T."/>
            <person name="Fujiyama A."/>
            <person name="Inagaki F."/>
            <person name="Takami H."/>
        </authorList>
    </citation>
    <scope>NUCLEOTIDE SEQUENCE</scope>
    <source>
        <strain evidence="4">Expedition CK06-06</strain>
    </source>
</reference>
<dbReference type="Gene3D" id="3.40.50.720">
    <property type="entry name" value="NAD(P)-binding Rossmann-like Domain"/>
    <property type="match status" value="1"/>
</dbReference>
<dbReference type="SUPFAM" id="SSF55347">
    <property type="entry name" value="Glyceraldehyde-3-phosphate dehydrogenase-like, C-terminal domain"/>
    <property type="match status" value="1"/>
</dbReference>
<gene>
    <name evidence="4" type="ORF">S01H1_04652</name>
</gene>
<dbReference type="Gene3D" id="3.30.360.10">
    <property type="entry name" value="Dihydrodipicolinate Reductase, domain 2"/>
    <property type="match status" value="1"/>
</dbReference>
<dbReference type="SUPFAM" id="SSF51735">
    <property type="entry name" value="NAD(P)-binding Rossmann-fold domains"/>
    <property type="match status" value="1"/>
</dbReference>
<proteinExistence type="predicted"/>
<dbReference type="InterPro" id="IPR055170">
    <property type="entry name" value="GFO_IDH_MocA-like_dom"/>
</dbReference>
<feature type="non-terminal residue" evidence="4">
    <location>
        <position position="1"/>
    </location>
</feature>